<protein>
    <submittedName>
        <fullName evidence="2">Uncharacterized protein</fullName>
    </submittedName>
</protein>
<keyword evidence="3" id="KW-1185">Reference proteome</keyword>
<accession>A0AA36G4X2</accession>
<feature type="compositionally biased region" description="Basic and acidic residues" evidence="1">
    <location>
        <begin position="167"/>
        <end position="202"/>
    </location>
</feature>
<evidence type="ECO:0000313" key="3">
    <source>
        <dbReference type="Proteomes" id="UP001177023"/>
    </source>
</evidence>
<organism evidence="2 3">
    <name type="scientific">Mesorhabditis spiculigera</name>
    <dbReference type="NCBI Taxonomy" id="96644"/>
    <lineage>
        <taxon>Eukaryota</taxon>
        <taxon>Metazoa</taxon>
        <taxon>Ecdysozoa</taxon>
        <taxon>Nematoda</taxon>
        <taxon>Chromadorea</taxon>
        <taxon>Rhabditida</taxon>
        <taxon>Rhabditina</taxon>
        <taxon>Rhabditomorpha</taxon>
        <taxon>Rhabditoidea</taxon>
        <taxon>Rhabditidae</taxon>
        <taxon>Mesorhabditinae</taxon>
        <taxon>Mesorhabditis</taxon>
    </lineage>
</organism>
<feature type="compositionally biased region" description="Basic and acidic residues" evidence="1">
    <location>
        <begin position="83"/>
        <end position="135"/>
    </location>
</feature>
<feature type="non-terminal residue" evidence="2">
    <location>
        <position position="249"/>
    </location>
</feature>
<evidence type="ECO:0000313" key="2">
    <source>
        <dbReference type="EMBL" id="CAJ0573044.1"/>
    </source>
</evidence>
<reference evidence="2" key="1">
    <citation type="submission" date="2023-06" db="EMBL/GenBank/DDBJ databases">
        <authorList>
            <person name="Delattre M."/>
        </authorList>
    </citation>
    <scope>NUCLEOTIDE SEQUENCE</scope>
    <source>
        <strain evidence="2">AF72</strain>
    </source>
</reference>
<sequence>MGDHKHGAQKSTERSRKSERKVHVPARGFLESLFGMSREQRSRRNQRSSQRSTKRGGKKKSEEVKIDVAGMEPQERSTTPDSSRARKEKDKTHEATLDEHEKEEHPKHDEKPKNEEKPKHDDKKEQHEEKEEKKPAIQPRHKNSMEKTYFDNEAFATPALAMAKRPSKIDEQMKALEEKHRAEEEKHRAEEEKHRAEEEARKPQKSKKRRPSREASREATRTTSKEATAEDDGKNEGTPRREALHAGKK</sequence>
<feature type="compositionally biased region" description="Basic and acidic residues" evidence="1">
    <location>
        <begin position="212"/>
        <end position="249"/>
    </location>
</feature>
<comment type="caution">
    <text evidence="2">The sequence shown here is derived from an EMBL/GenBank/DDBJ whole genome shotgun (WGS) entry which is preliminary data.</text>
</comment>
<dbReference type="EMBL" id="CATQJA010002612">
    <property type="protein sequence ID" value="CAJ0573044.1"/>
    <property type="molecule type" value="Genomic_DNA"/>
</dbReference>
<dbReference type="AlphaFoldDB" id="A0AA36G4X2"/>
<proteinExistence type="predicted"/>
<feature type="compositionally biased region" description="Basic and acidic residues" evidence="1">
    <location>
        <begin position="1"/>
        <end position="16"/>
    </location>
</feature>
<feature type="region of interest" description="Disordered" evidence="1">
    <location>
        <begin position="1"/>
        <end position="249"/>
    </location>
</feature>
<dbReference type="Proteomes" id="UP001177023">
    <property type="component" value="Unassembled WGS sequence"/>
</dbReference>
<gene>
    <name evidence="2" type="ORF">MSPICULIGERA_LOCUS11413</name>
</gene>
<name>A0AA36G4X2_9BILA</name>
<feature type="compositionally biased region" description="Basic residues" evidence="1">
    <location>
        <begin position="41"/>
        <end position="58"/>
    </location>
</feature>
<evidence type="ECO:0000256" key="1">
    <source>
        <dbReference type="SAM" id="MobiDB-lite"/>
    </source>
</evidence>